<dbReference type="InterPro" id="IPR008977">
    <property type="entry name" value="PHM/PNGase_F_dom_sf"/>
</dbReference>
<keyword evidence="8" id="KW-1185">Reference proteome</keyword>
<accession>A0A814EXU9</accession>
<keyword evidence="3" id="KW-0732">Signal</keyword>
<evidence type="ECO:0000256" key="1">
    <source>
        <dbReference type="ARBA" id="ARBA00004370"/>
    </source>
</evidence>
<evidence type="ECO:0000313" key="7">
    <source>
        <dbReference type="EMBL" id="CAF3745253.1"/>
    </source>
</evidence>
<dbReference type="Gene3D" id="2.60.120.310">
    <property type="entry name" value="Copper type II, ascorbate-dependent monooxygenase, N-terminal domain"/>
    <property type="match status" value="1"/>
</dbReference>
<dbReference type="AlphaFoldDB" id="A0A814EXU9"/>
<feature type="non-terminal residue" evidence="6">
    <location>
        <position position="1"/>
    </location>
</feature>
<dbReference type="GO" id="GO:0042420">
    <property type="term" value="P:dopamine catabolic process"/>
    <property type="evidence" value="ECO:0007669"/>
    <property type="project" value="TreeGrafter"/>
</dbReference>
<dbReference type="InterPro" id="IPR036939">
    <property type="entry name" value="Cu2_ascorb_mOase_N_sf"/>
</dbReference>
<dbReference type="OrthoDB" id="10003276at2759"/>
<dbReference type="GO" id="GO:0005615">
    <property type="term" value="C:extracellular space"/>
    <property type="evidence" value="ECO:0007669"/>
    <property type="project" value="TreeGrafter"/>
</dbReference>
<dbReference type="SUPFAM" id="SSF49344">
    <property type="entry name" value="CBD9-like"/>
    <property type="match status" value="1"/>
</dbReference>
<dbReference type="InterPro" id="IPR005018">
    <property type="entry name" value="DOMON_domain"/>
</dbReference>
<dbReference type="InterPro" id="IPR000323">
    <property type="entry name" value="Cu2_ascorb_mOase_N"/>
</dbReference>
<dbReference type="GO" id="GO:0030667">
    <property type="term" value="C:secretory granule membrane"/>
    <property type="evidence" value="ECO:0007669"/>
    <property type="project" value="TreeGrafter"/>
</dbReference>
<comment type="subcellular location">
    <subcellularLocation>
        <location evidence="1">Membrane</location>
    </subcellularLocation>
</comment>
<dbReference type="InterPro" id="IPR000945">
    <property type="entry name" value="DBH-like"/>
</dbReference>
<dbReference type="PANTHER" id="PTHR10157:SF23">
    <property type="entry name" value="MOXD1 HOMOLOG 1"/>
    <property type="match status" value="1"/>
</dbReference>
<dbReference type="PROSITE" id="PS50836">
    <property type="entry name" value="DOMON"/>
    <property type="match status" value="1"/>
</dbReference>
<evidence type="ECO:0000256" key="2">
    <source>
        <dbReference type="ARBA" id="ARBA00010676"/>
    </source>
</evidence>
<dbReference type="PANTHER" id="PTHR10157">
    <property type="entry name" value="DOPAMINE BETA HYDROXYLASE RELATED"/>
    <property type="match status" value="1"/>
</dbReference>
<dbReference type="Proteomes" id="UP000681722">
    <property type="component" value="Unassembled WGS sequence"/>
</dbReference>
<evidence type="ECO:0000256" key="3">
    <source>
        <dbReference type="ARBA" id="ARBA00022729"/>
    </source>
</evidence>
<gene>
    <name evidence="6" type="ORF">GPM918_LOCUS12300</name>
    <name evidence="7" type="ORF">SRO942_LOCUS12301</name>
</gene>
<dbReference type="CDD" id="cd09631">
    <property type="entry name" value="DOMON_DOH"/>
    <property type="match status" value="1"/>
</dbReference>
<sequence length="321" mass="36325">MTPKHLLIISKSTCLSSILCPMEKYQYSTELLANIADLYWTVDENNSEIIFELHVKTTGWIALGISPAGGMTGADIGIGWISNGTVYFQDRYAYGLSMPVIDNTTKDWFPLNGKEENGWTAIQFKRKLDTCDIMDVTIKSGTNILIFSYGLTDPGPNAQIEYHTPLRRGTKLIPLLSYANPPKESKFEGLDTFEFRLNNYIVPSNDTTYHCKIYKIPTYTQKRHVIATLIADENRDLVHHLLMYECDPEAEFDDQNLPDGVCDDIPEKARVYCEANIAMGWAVGGDDMVEFVPEAGYPVGGEFRVKYYLIQMHYDNPKSLP</sequence>
<proteinExistence type="inferred from homology"/>
<dbReference type="SUPFAM" id="SSF49742">
    <property type="entry name" value="PHM/PNGase F"/>
    <property type="match status" value="1"/>
</dbReference>
<name>A0A814EXU9_9BILA</name>
<dbReference type="GO" id="GO:0006589">
    <property type="term" value="P:octopamine biosynthetic process"/>
    <property type="evidence" value="ECO:0007669"/>
    <property type="project" value="TreeGrafter"/>
</dbReference>
<keyword evidence="4" id="KW-0472">Membrane</keyword>
<dbReference type="PRINTS" id="PR00767">
    <property type="entry name" value="DBMONOXGNASE"/>
</dbReference>
<dbReference type="InterPro" id="IPR028460">
    <property type="entry name" value="Tbh/DBH"/>
</dbReference>
<dbReference type="Pfam" id="PF01082">
    <property type="entry name" value="Cu2_monooxygen"/>
    <property type="match status" value="1"/>
</dbReference>
<reference evidence="6" key="1">
    <citation type="submission" date="2021-02" db="EMBL/GenBank/DDBJ databases">
        <authorList>
            <person name="Nowell W R."/>
        </authorList>
    </citation>
    <scope>NUCLEOTIDE SEQUENCE</scope>
</reference>
<dbReference type="EMBL" id="CAJOBC010002673">
    <property type="protein sequence ID" value="CAF3745253.1"/>
    <property type="molecule type" value="Genomic_DNA"/>
</dbReference>
<comment type="caution">
    <text evidence="6">The sequence shown here is derived from an EMBL/GenBank/DDBJ whole genome shotgun (WGS) entry which is preliminary data.</text>
</comment>
<dbReference type="SMART" id="SM00664">
    <property type="entry name" value="DoH"/>
    <property type="match status" value="1"/>
</dbReference>
<dbReference type="Gene3D" id="2.60.40.1210">
    <property type="entry name" value="Cellobiose dehydrogenase, cytochrome domain"/>
    <property type="match status" value="1"/>
</dbReference>
<dbReference type="InterPro" id="IPR045266">
    <property type="entry name" value="DOH_DOMON"/>
</dbReference>
<dbReference type="Proteomes" id="UP000663829">
    <property type="component" value="Unassembled WGS sequence"/>
</dbReference>
<protein>
    <recommendedName>
        <fullName evidence="5">DOMON domain-containing protein</fullName>
    </recommendedName>
</protein>
<dbReference type="EMBL" id="CAJNOQ010002673">
    <property type="protein sequence ID" value="CAF0972250.1"/>
    <property type="molecule type" value="Genomic_DNA"/>
</dbReference>
<dbReference type="GO" id="GO:0042421">
    <property type="term" value="P:norepinephrine biosynthetic process"/>
    <property type="evidence" value="ECO:0007669"/>
    <property type="project" value="TreeGrafter"/>
</dbReference>
<organism evidence="6 8">
    <name type="scientific">Didymodactylos carnosus</name>
    <dbReference type="NCBI Taxonomy" id="1234261"/>
    <lineage>
        <taxon>Eukaryota</taxon>
        <taxon>Metazoa</taxon>
        <taxon>Spiralia</taxon>
        <taxon>Gnathifera</taxon>
        <taxon>Rotifera</taxon>
        <taxon>Eurotatoria</taxon>
        <taxon>Bdelloidea</taxon>
        <taxon>Philodinida</taxon>
        <taxon>Philodinidae</taxon>
        <taxon>Didymodactylos</taxon>
    </lineage>
</organism>
<evidence type="ECO:0000313" key="6">
    <source>
        <dbReference type="EMBL" id="CAF0972250.1"/>
    </source>
</evidence>
<dbReference type="Pfam" id="PF03351">
    <property type="entry name" value="DOMON"/>
    <property type="match status" value="1"/>
</dbReference>
<evidence type="ECO:0000259" key="5">
    <source>
        <dbReference type="PROSITE" id="PS50836"/>
    </source>
</evidence>
<evidence type="ECO:0000313" key="8">
    <source>
        <dbReference type="Proteomes" id="UP000663829"/>
    </source>
</evidence>
<dbReference type="GO" id="GO:0004500">
    <property type="term" value="F:dopamine beta-monooxygenase activity"/>
    <property type="evidence" value="ECO:0007669"/>
    <property type="project" value="InterPro"/>
</dbReference>
<comment type="similarity">
    <text evidence="2">Belongs to the copper type II ascorbate-dependent monooxygenase family.</text>
</comment>
<evidence type="ECO:0000256" key="4">
    <source>
        <dbReference type="ARBA" id="ARBA00023136"/>
    </source>
</evidence>
<feature type="domain" description="DOMON" evidence="5">
    <location>
        <begin position="34"/>
        <end position="150"/>
    </location>
</feature>
<dbReference type="FunFam" id="2.60.40.1210:FF:000001">
    <property type="entry name" value="Monooxygenase, DBH-like 1, like"/>
    <property type="match status" value="1"/>
</dbReference>
<dbReference type="GO" id="GO:0005507">
    <property type="term" value="F:copper ion binding"/>
    <property type="evidence" value="ECO:0007669"/>
    <property type="project" value="InterPro"/>
</dbReference>